<reference evidence="1 2" key="1">
    <citation type="submission" date="2022-05" db="EMBL/GenBank/DDBJ databases">
        <authorList>
            <person name="Zhou X."/>
            <person name="Li K."/>
            <person name="Man Y."/>
        </authorList>
    </citation>
    <scope>NUCLEOTIDE SEQUENCE [LARGE SCALE GENOMIC DNA]</scope>
    <source>
        <strain evidence="1 2">MS405</strain>
    </source>
</reference>
<proteinExistence type="predicted"/>
<gene>
    <name evidence="1" type="ORF">M4V62_08960</name>
</gene>
<name>A0ABY4PNA8_9ACTN</name>
<dbReference type="Proteomes" id="UP000829992">
    <property type="component" value="Chromosome"/>
</dbReference>
<protein>
    <submittedName>
        <fullName evidence="1">Uncharacterized protein</fullName>
    </submittedName>
</protein>
<evidence type="ECO:0000313" key="2">
    <source>
        <dbReference type="Proteomes" id="UP000829992"/>
    </source>
</evidence>
<dbReference type="EMBL" id="CP097289">
    <property type="protein sequence ID" value="UQT55216.1"/>
    <property type="molecule type" value="Genomic_DNA"/>
</dbReference>
<keyword evidence="2" id="KW-1185">Reference proteome</keyword>
<dbReference type="RefSeq" id="WP_249586706.1">
    <property type="nucleotide sequence ID" value="NZ_BAAAQL010000008.1"/>
</dbReference>
<sequence length="49" mass="5258">MRIPRLWVDGLEPGTVVAYDGEVAVVHDGLLIDKLPGALTVYRPLPSTG</sequence>
<accession>A0ABY4PNA8</accession>
<organism evidence="1 2">
    <name type="scientific">Streptomyces durmitorensis</name>
    <dbReference type="NCBI Taxonomy" id="319947"/>
    <lineage>
        <taxon>Bacteria</taxon>
        <taxon>Bacillati</taxon>
        <taxon>Actinomycetota</taxon>
        <taxon>Actinomycetes</taxon>
        <taxon>Kitasatosporales</taxon>
        <taxon>Streptomycetaceae</taxon>
        <taxon>Streptomyces</taxon>
    </lineage>
</organism>
<evidence type="ECO:0000313" key="1">
    <source>
        <dbReference type="EMBL" id="UQT55216.1"/>
    </source>
</evidence>